<accession>H0I2E3</accession>
<protein>
    <submittedName>
        <fullName evidence="1">Uncharacterized protein</fullName>
    </submittedName>
</protein>
<evidence type="ECO:0000313" key="1">
    <source>
        <dbReference type="EMBL" id="EHK52853.1"/>
    </source>
</evidence>
<keyword evidence="2" id="KW-1185">Reference proteome</keyword>
<dbReference type="Proteomes" id="UP000003250">
    <property type="component" value="Unassembled WGS sequence"/>
</dbReference>
<gene>
    <name evidence="1" type="ORF">MAXJ12_33224</name>
</gene>
<name>H0I2E3_9HYPH</name>
<reference evidence="1 2" key="1">
    <citation type="journal article" date="2012" name="J. Bacteriol.">
        <title>Draft Genome Sequence of Mesorhizobium alhagi CCNWXJ12-2T, a Novel Salt-Resistant Species Isolated from the Desert of Northwestern China.</title>
        <authorList>
            <person name="Zhou M."/>
            <person name="Chen W."/>
            <person name="Chen H."/>
            <person name="Wei G."/>
        </authorList>
    </citation>
    <scope>NUCLEOTIDE SEQUENCE [LARGE SCALE GENOMIC DNA]</scope>
    <source>
        <strain evidence="1 2">CCNWXJ12-2</strain>
    </source>
</reference>
<evidence type="ECO:0000313" key="2">
    <source>
        <dbReference type="Proteomes" id="UP000003250"/>
    </source>
</evidence>
<sequence>MLRRHMVGDNRFRFTDTTERMIAQAHWPGSFLLQQI</sequence>
<proteinExistence type="predicted"/>
<organism evidence="1 2">
    <name type="scientific">Mesorhizobium alhagi CCNWXJ12-2</name>
    <dbReference type="NCBI Taxonomy" id="1107882"/>
    <lineage>
        <taxon>Bacteria</taxon>
        <taxon>Pseudomonadati</taxon>
        <taxon>Pseudomonadota</taxon>
        <taxon>Alphaproteobacteria</taxon>
        <taxon>Hyphomicrobiales</taxon>
        <taxon>Phyllobacteriaceae</taxon>
        <taxon>Allomesorhizobium</taxon>
    </lineage>
</organism>
<dbReference type="AlphaFoldDB" id="H0I2E3"/>
<dbReference type="EMBL" id="AHAM01000300">
    <property type="protein sequence ID" value="EHK52853.1"/>
    <property type="molecule type" value="Genomic_DNA"/>
</dbReference>